<dbReference type="CDD" id="cd06170">
    <property type="entry name" value="LuxR_C_like"/>
    <property type="match status" value="1"/>
</dbReference>
<dbReference type="PANTHER" id="PTHR44688:SF16">
    <property type="entry name" value="DNA-BINDING TRANSCRIPTIONAL ACTIVATOR DEVR_DOSR"/>
    <property type="match status" value="1"/>
</dbReference>
<dbReference type="Gene3D" id="1.10.10.10">
    <property type="entry name" value="Winged helix-like DNA-binding domain superfamily/Winged helix DNA-binding domain"/>
    <property type="match status" value="1"/>
</dbReference>
<keyword evidence="1" id="KW-0805">Transcription regulation</keyword>
<dbReference type="InterPro" id="IPR000792">
    <property type="entry name" value="Tscrpt_reg_LuxR_C"/>
</dbReference>
<keyword evidence="2" id="KW-0238">DNA-binding</keyword>
<dbReference type="Pfam" id="PF00196">
    <property type="entry name" value="GerE"/>
    <property type="match status" value="1"/>
</dbReference>
<dbReference type="Proteomes" id="UP000199163">
    <property type="component" value="Unassembled WGS sequence"/>
</dbReference>
<sequence length="231" mass="26488">MVEEATIHDYVGFLDKSLDHNEKIIRITKGMIDLFPFNEVHLFRYSPLGYVVEGIVKVNKDGVFYIGHMRDDIRNLPPIYNAIKKRKSIFISQCEFFEKYGCAYTNPNEKNEHLIVPINSNMNVIGYFVARECNKNFVCTEELLSTTTLYGKLVGKVIESNIEGQSISCLSKRETEVIQRISWGESIKEMSVSMGISEFTVKDYIKSVIKKLEVNNRVEAVAELLRRGLIS</sequence>
<evidence type="ECO:0000256" key="2">
    <source>
        <dbReference type="ARBA" id="ARBA00023125"/>
    </source>
</evidence>
<keyword evidence="6" id="KW-1185">Reference proteome</keyword>
<dbReference type="PROSITE" id="PS50043">
    <property type="entry name" value="HTH_LUXR_2"/>
    <property type="match status" value="1"/>
</dbReference>
<accession>A0A1G8HSD4</accession>
<dbReference type="SMART" id="SM00421">
    <property type="entry name" value="HTH_LUXR"/>
    <property type="match status" value="1"/>
</dbReference>
<reference evidence="5 6" key="1">
    <citation type="submission" date="2016-10" db="EMBL/GenBank/DDBJ databases">
        <authorList>
            <person name="de Groot N.N."/>
        </authorList>
    </citation>
    <scope>NUCLEOTIDE SEQUENCE [LARGE SCALE GENOMIC DNA]</scope>
    <source>
        <strain evidence="5 6">DSM 21632</strain>
    </source>
</reference>
<dbReference type="OrthoDB" id="581422at2"/>
<dbReference type="InterPro" id="IPR016032">
    <property type="entry name" value="Sig_transdc_resp-reg_C-effctor"/>
</dbReference>
<dbReference type="EMBL" id="FNDK01000021">
    <property type="protein sequence ID" value="SDI09410.1"/>
    <property type="molecule type" value="Genomic_DNA"/>
</dbReference>
<dbReference type="RefSeq" id="WP_091275307.1">
    <property type="nucleotide sequence ID" value="NZ_FNDK01000021.1"/>
</dbReference>
<protein>
    <submittedName>
        <fullName evidence="5">Regulatory protein, luxR family</fullName>
    </submittedName>
</protein>
<dbReference type="SUPFAM" id="SSF46894">
    <property type="entry name" value="C-terminal effector domain of the bipartite response regulators"/>
    <property type="match status" value="1"/>
</dbReference>
<name>A0A1G8HSD4_9BACI</name>
<keyword evidence="3" id="KW-0804">Transcription</keyword>
<evidence type="ECO:0000256" key="1">
    <source>
        <dbReference type="ARBA" id="ARBA00023015"/>
    </source>
</evidence>
<dbReference type="STRING" id="568899.SAMN05192534_12122"/>
<feature type="domain" description="HTH luxR-type" evidence="4">
    <location>
        <begin position="163"/>
        <end position="228"/>
    </location>
</feature>
<dbReference type="GO" id="GO:0006355">
    <property type="term" value="P:regulation of DNA-templated transcription"/>
    <property type="evidence" value="ECO:0007669"/>
    <property type="project" value="InterPro"/>
</dbReference>
<dbReference type="PRINTS" id="PR00038">
    <property type="entry name" value="HTHLUXR"/>
</dbReference>
<evidence type="ECO:0000256" key="3">
    <source>
        <dbReference type="ARBA" id="ARBA00023163"/>
    </source>
</evidence>
<gene>
    <name evidence="5" type="ORF">SAMN05192534_12122</name>
</gene>
<evidence type="ECO:0000313" key="6">
    <source>
        <dbReference type="Proteomes" id="UP000199163"/>
    </source>
</evidence>
<evidence type="ECO:0000259" key="4">
    <source>
        <dbReference type="PROSITE" id="PS50043"/>
    </source>
</evidence>
<organism evidence="5 6">
    <name type="scientific">Alteribacillus persepolensis</name>
    <dbReference type="NCBI Taxonomy" id="568899"/>
    <lineage>
        <taxon>Bacteria</taxon>
        <taxon>Bacillati</taxon>
        <taxon>Bacillota</taxon>
        <taxon>Bacilli</taxon>
        <taxon>Bacillales</taxon>
        <taxon>Bacillaceae</taxon>
        <taxon>Alteribacillus</taxon>
    </lineage>
</organism>
<dbReference type="AlphaFoldDB" id="A0A1G8HSD4"/>
<dbReference type="PANTHER" id="PTHR44688">
    <property type="entry name" value="DNA-BINDING TRANSCRIPTIONAL ACTIVATOR DEVR_DOSR"/>
    <property type="match status" value="1"/>
</dbReference>
<dbReference type="GO" id="GO:0003677">
    <property type="term" value="F:DNA binding"/>
    <property type="evidence" value="ECO:0007669"/>
    <property type="project" value="UniProtKB-KW"/>
</dbReference>
<evidence type="ECO:0000313" key="5">
    <source>
        <dbReference type="EMBL" id="SDI09410.1"/>
    </source>
</evidence>
<proteinExistence type="predicted"/>
<dbReference type="InterPro" id="IPR036388">
    <property type="entry name" value="WH-like_DNA-bd_sf"/>
</dbReference>